<accession>A0A1R1XUW4</accession>
<comment type="caution">
    <text evidence="2">The sequence shown here is derived from an EMBL/GenBank/DDBJ whole genome shotgun (WGS) entry which is preliminary data.</text>
</comment>
<feature type="compositionally biased region" description="Polar residues" evidence="1">
    <location>
        <begin position="710"/>
        <end position="719"/>
    </location>
</feature>
<dbReference type="OrthoDB" id="5630511at2759"/>
<keyword evidence="3" id="KW-1185">Reference proteome</keyword>
<evidence type="ECO:0000256" key="1">
    <source>
        <dbReference type="SAM" id="MobiDB-lite"/>
    </source>
</evidence>
<evidence type="ECO:0000313" key="2">
    <source>
        <dbReference type="EMBL" id="OMJ18453.1"/>
    </source>
</evidence>
<organism evidence="2 3">
    <name type="scientific">Smittium culicis</name>
    <dbReference type="NCBI Taxonomy" id="133412"/>
    <lineage>
        <taxon>Eukaryota</taxon>
        <taxon>Fungi</taxon>
        <taxon>Fungi incertae sedis</taxon>
        <taxon>Zoopagomycota</taxon>
        <taxon>Kickxellomycotina</taxon>
        <taxon>Harpellomycetes</taxon>
        <taxon>Harpellales</taxon>
        <taxon>Legeriomycetaceae</taxon>
        <taxon>Smittium</taxon>
    </lineage>
</organism>
<dbReference type="EMBL" id="LSSM01003274">
    <property type="protein sequence ID" value="OMJ18453.1"/>
    <property type="molecule type" value="Genomic_DNA"/>
</dbReference>
<dbReference type="Proteomes" id="UP000187429">
    <property type="component" value="Unassembled WGS sequence"/>
</dbReference>
<reference evidence="3" key="1">
    <citation type="submission" date="2017-01" db="EMBL/GenBank/DDBJ databases">
        <authorList>
            <person name="Wang Y."/>
            <person name="White M."/>
            <person name="Kvist S."/>
            <person name="Moncalvo J.-M."/>
        </authorList>
    </citation>
    <scope>NUCLEOTIDE SEQUENCE [LARGE SCALE GENOMIC DNA]</scope>
    <source>
        <strain evidence="3">ID-206-W2</strain>
    </source>
</reference>
<gene>
    <name evidence="2" type="ORF">AYI69_g7016</name>
</gene>
<protein>
    <submittedName>
        <fullName evidence="2">Uncharacterized protein</fullName>
    </submittedName>
</protein>
<name>A0A1R1XUW4_9FUNG</name>
<proteinExistence type="predicted"/>
<sequence>MGANFLNKTAGEGSFGIHIKSEFEGPRTFSMTKPCPSLPPEPTNDDYGIFEAVNPVSENMAMEDYDFEYLRCVFGVYDGNQTDMSQRFELCTANKEEGLKTNTSKKNLLSMDTYISNIFSADNADSSSALKAQPELNATSIPGKKILPSLSSSNYQYVGNNLSFMQQLNSITQSNNHNSQENLYYDTSKLNGLNQSNFGFISNFTEVNPNSHNAGAETSSNSILINSNSLDILPKIEPDVLPSLPSQASQYLQNLLDIHQQKHQNHTSNNEFMSHENSYANLSNIPNKNISDIAPSNKKKLIPALKTKPPQPLAIRKSISFKPKPKPKHTSSLLVRRAISDKKFKSLAMKRSIGMKADADMRLNVGEFNYSGDIDNKYMHPLLPPQLPTSKKNCDILSSYNSNYNTWLTPNLQNTSGKFDFYPSSADSTKAYTNNSPYIQNFSDPASVQLQASLDTSNTRPIDNIIYNKQSTLCSNRDTNSVDFIGNSQFNSNRNSLDTNSGYGISNLGNNNPFIHSVPKSLGGTESGINSLIGLSRSTTLCNNSSTTEHISEPHSFNANNHLYSIDQLKEICGLSNNLHATPGLEKTISMPIKGIDNSSAIGLDLLNSNDRGTEGIYNNTVDCSSVFNFDMNSSPFISQNTSFPKSGGKYTQAQNNEWSDQNLDCLSNVNYFSTNLLSVDSFTNNSALNSPMDFVFDKASILNTGYGRNPQNDSQLLRNGNGEETARKTKRTSEILSDKILDSMLFSDSYFPSDETINNETKYKETNIKDVGISDNCDIYDKFIGNDFKIGN</sequence>
<dbReference type="AlphaFoldDB" id="A0A1R1XUW4"/>
<feature type="region of interest" description="Disordered" evidence="1">
    <location>
        <begin position="708"/>
        <end position="731"/>
    </location>
</feature>
<evidence type="ECO:0000313" key="3">
    <source>
        <dbReference type="Proteomes" id="UP000187429"/>
    </source>
</evidence>